<comment type="caution">
    <text evidence="4">The sequence shown here is derived from an EMBL/GenBank/DDBJ whole genome shotgun (WGS) entry which is preliminary data.</text>
</comment>
<dbReference type="Gene3D" id="1.20.120.1020">
    <property type="entry name" value="Prion-inhibition and propagation, HeLo domain"/>
    <property type="match status" value="1"/>
</dbReference>
<dbReference type="InterPro" id="IPR029498">
    <property type="entry name" value="HeLo_dom"/>
</dbReference>
<feature type="domain" description="DUF7580" evidence="3">
    <location>
        <begin position="421"/>
        <end position="623"/>
    </location>
</feature>
<accession>A0ABQ9T1D8</accession>
<dbReference type="PANTHER" id="PTHR37542">
    <property type="entry name" value="HELO DOMAIN-CONTAINING PROTEIN-RELATED"/>
    <property type="match status" value="1"/>
</dbReference>
<dbReference type="RefSeq" id="XP_060354712.1">
    <property type="nucleotide sequence ID" value="XM_060487384.1"/>
</dbReference>
<organism evidence="4 5">
    <name type="scientific">Colletotrichum paranaense</name>
    <dbReference type="NCBI Taxonomy" id="1914294"/>
    <lineage>
        <taxon>Eukaryota</taxon>
        <taxon>Fungi</taxon>
        <taxon>Dikarya</taxon>
        <taxon>Ascomycota</taxon>
        <taxon>Pezizomycotina</taxon>
        <taxon>Sordariomycetes</taxon>
        <taxon>Hypocreomycetidae</taxon>
        <taxon>Glomerellales</taxon>
        <taxon>Glomerellaceae</taxon>
        <taxon>Colletotrichum</taxon>
        <taxon>Colletotrichum acutatum species complex</taxon>
    </lineage>
</organism>
<dbReference type="InterPro" id="IPR056002">
    <property type="entry name" value="DUF7580"/>
</dbReference>
<evidence type="ECO:0000256" key="1">
    <source>
        <dbReference type="SAM" id="MobiDB-lite"/>
    </source>
</evidence>
<feature type="region of interest" description="Disordered" evidence="1">
    <location>
        <begin position="389"/>
        <end position="431"/>
    </location>
</feature>
<feature type="compositionally biased region" description="Basic and acidic residues" evidence="1">
    <location>
        <begin position="126"/>
        <end position="136"/>
    </location>
</feature>
<evidence type="ECO:0000259" key="2">
    <source>
        <dbReference type="Pfam" id="PF14479"/>
    </source>
</evidence>
<proteinExistence type="predicted"/>
<dbReference type="Proteomes" id="UP001241169">
    <property type="component" value="Unassembled WGS sequence"/>
</dbReference>
<protein>
    <recommendedName>
        <fullName evidence="6">Prion-inhibition and propagation HeLo domain-containing protein</fullName>
    </recommendedName>
</protein>
<name>A0ABQ9T1D8_9PEZI</name>
<gene>
    <name evidence="4" type="ORF">CPAR01_03097</name>
</gene>
<dbReference type="GeneID" id="85371283"/>
<dbReference type="Gene3D" id="1.10.510.10">
    <property type="entry name" value="Transferase(Phosphotransferase) domain 1"/>
    <property type="match status" value="1"/>
</dbReference>
<evidence type="ECO:0000313" key="4">
    <source>
        <dbReference type="EMBL" id="KAK1545595.1"/>
    </source>
</evidence>
<dbReference type="InterPro" id="IPR038305">
    <property type="entry name" value="HeLo_sf"/>
</dbReference>
<feature type="compositionally biased region" description="Low complexity" evidence="1">
    <location>
        <begin position="407"/>
        <end position="431"/>
    </location>
</feature>
<feature type="region of interest" description="Disordered" evidence="1">
    <location>
        <begin position="251"/>
        <end position="314"/>
    </location>
</feature>
<evidence type="ECO:0008006" key="6">
    <source>
        <dbReference type="Google" id="ProtNLM"/>
    </source>
</evidence>
<evidence type="ECO:0000313" key="5">
    <source>
        <dbReference type="Proteomes" id="UP001241169"/>
    </source>
</evidence>
<dbReference type="PANTHER" id="PTHR37542:SF1">
    <property type="entry name" value="PRION-INHIBITION AND PROPAGATION HELO DOMAIN-CONTAINING PROTEIN"/>
    <property type="match status" value="1"/>
</dbReference>
<dbReference type="Pfam" id="PF14479">
    <property type="entry name" value="HeLo"/>
    <property type="match status" value="1"/>
</dbReference>
<dbReference type="SUPFAM" id="SSF56112">
    <property type="entry name" value="Protein kinase-like (PK-like)"/>
    <property type="match status" value="1"/>
</dbReference>
<reference evidence="4 5" key="1">
    <citation type="submission" date="2016-10" db="EMBL/GenBank/DDBJ databases">
        <title>The genome sequence of Colletotrichum fioriniae PJ7.</title>
        <authorList>
            <person name="Baroncelli R."/>
        </authorList>
    </citation>
    <scope>NUCLEOTIDE SEQUENCE [LARGE SCALE GENOMIC DNA]</scope>
    <source>
        <strain evidence="4 5">IMI 384185</strain>
    </source>
</reference>
<feature type="region of interest" description="Disordered" evidence="1">
    <location>
        <begin position="115"/>
        <end position="136"/>
    </location>
</feature>
<dbReference type="EMBL" id="MOPA01000002">
    <property type="protein sequence ID" value="KAK1545595.1"/>
    <property type="molecule type" value="Genomic_DNA"/>
</dbReference>
<feature type="domain" description="Prion-inhibition and propagation HeLo" evidence="2">
    <location>
        <begin position="6"/>
        <end position="204"/>
    </location>
</feature>
<feature type="compositionally biased region" description="Low complexity" evidence="1">
    <location>
        <begin position="251"/>
        <end position="261"/>
    </location>
</feature>
<feature type="compositionally biased region" description="Low complexity" evidence="1">
    <location>
        <begin position="281"/>
        <end position="314"/>
    </location>
</feature>
<dbReference type="InterPro" id="IPR011009">
    <property type="entry name" value="Kinase-like_dom_sf"/>
</dbReference>
<keyword evidence="5" id="KW-1185">Reference proteome</keyword>
<evidence type="ECO:0000259" key="3">
    <source>
        <dbReference type="Pfam" id="PF24476"/>
    </source>
</evidence>
<dbReference type="Pfam" id="PF24476">
    <property type="entry name" value="DUF7580"/>
    <property type="match status" value="1"/>
</dbReference>
<sequence>MAEAIGTAIGVVGFLGQLFDGCVKAYGYFSAAANLDADSQRLLCKVRIEEMRLVVWGRGWGVAEGRLEAHLNGFSREAGDPRMAGLAEGIMRELHATVTDFGRLRERYGFVEDGSEGGKIGTSNGDGEKGGEGKKRDWRREISRRAKWVIADKEKFTNLLTDLKYFNDGLEQLFPPRLLPSLHRSWRHSLLDSARRDVAQLALLESSSADSYPQLTASANLKKLRINLDAEPQASFRPTFAFRIPRTDLDLSSSSPTTTPLLSPPLPTSPTPGAGTKRRNSSTAKQASSPSSSSLNLLSLTPTTNTTRTHATHTTHGPVLVEWVEYDPSSPDERFLHLRRLDDLARMMHSASSNHPDLHTIDCVGYTDDTNNARYGLVYRCPMLAQPSLPSDSLPTKTKPKTKPKTKATTDTVAAAAAAESPQPQPATSHSTLHTLISSTDLKTPDLDDRITLASTLACALWSLHSLDWLHKSLCSANILFFPSAASLAATRATTVSAAVVPDIGSPYLAGFDASRPDFDAEMSVNPRNPSILDLHRDPRSLGTGLGRKQYCKSYDVYSLGLVLLEIGLWKVLQTYYKPHYSAEKWRDRVILPVLVPGLGSKTGKLYKQVVETCLTANDDMSSSEAGQLMEWVVTTLESIRT</sequence>